<gene>
    <name evidence="2" type="ORF">METZ01_LOCUS145886</name>
</gene>
<accession>A0A381ZW09</accession>
<dbReference type="Pfam" id="PF22743">
    <property type="entry name" value="PspAA"/>
    <property type="match status" value="1"/>
</dbReference>
<protein>
    <recommendedName>
        <fullName evidence="1">PspA-associated domain-containing protein</fullName>
    </recommendedName>
</protein>
<reference evidence="2" key="1">
    <citation type="submission" date="2018-05" db="EMBL/GenBank/DDBJ databases">
        <authorList>
            <person name="Lanie J.A."/>
            <person name="Ng W.-L."/>
            <person name="Kazmierczak K.M."/>
            <person name="Andrzejewski T.M."/>
            <person name="Davidsen T.M."/>
            <person name="Wayne K.J."/>
            <person name="Tettelin H."/>
            <person name="Glass J.I."/>
            <person name="Rusch D."/>
            <person name="Podicherti R."/>
            <person name="Tsui H.-C.T."/>
            <person name="Winkler M.E."/>
        </authorList>
    </citation>
    <scope>NUCLEOTIDE SEQUENCE</scope>
</reference>
<organism evidence="2">
    <name type="scientific">marine metagenome</name>
    <dbReference type="NCBI Taxonomy" id="408172"/>
    <lineage>
        <taxon>unclassified sequences</taxon>
        <taxon>metagenomes</taxon>
        <taxon>ecological metagenomes</taxon>
    </lineage>
</organism>
<proteinExistence type="predicted"/>
<dbReference type="InterPro" id="IPR054437">
    <property type="entry name" value="PspA-assoc_dom"/>
</dbReference>
<evidence type="ECO:0000259" key="1">
    <source>
        <dbReference type="Pfam" id="PF22743"/>
    </source>
</evidence>
<evidence type="ECO:0000313" key="2">
    <source>
        <dbReference type="EMBL" id="SVA93032.1"/>
    </source>
</evidence>
<dbReference type="AlphaFoldDB" id="A0A381ZW09"/>
<name>A0A381ZW09_9ZZZZ</name>
<feature type="domain" description="PspA-associated" evidence="1">
    <location>
        <begin position="1"/>
        <end position="92"/>
    </location>
</feature>
<sequence>MIIRITSEGQFNLPGSFVDQLNEIDNELVEAVEATDRSSYDTLLKKMLNLVRTEGSPLPVDEIVESDLILPESDLTLEEAQVLFVGEGLLPG</sequence>
<dbReference type="EMBL" id="UINC01022756">
    <property type="protein sequence ID" value="SVA93032.1"/>
    <property type="molecule type" value="Genomic_DNA"/>
</dbReference>